<keyword evidence="7" id="KW-1185">Reference proteome</keyword>
<dbReference type="InterPro" id="IPR007648">
    <property type="entry name" value="ATPase_inhibitor_mt"/>
</dbReference>
<dbReference type="Gene3D" id="1.20.5.500">
    <property type="entry name" value="Single helix bin"/>
    <property type="match status" value="1"/>
</dbReference>
<evidence type="ECO:0000256" key="4">
    <source>
        <dbReference type="RuleBase" id="RU368087"/>
    </source>
</evidence>
<evidence type="ECO:0000256" key="3">
    <source>
        <dbReference type="ARBA" id="ARBA00023128"/>
    </source>
</evidence>
<evidence type="ECO:0000313" key="7">
    <source>
        <dbReference type="Proteomes" id="UP000095038"/>
    </source>
</evidence>
<dbReference type="EMBL" id="KV454488">
    <property type="protein sequence ID" value="ODV58935.1"/>
    <property type="molecule type" value="Genomic_DNA"/>
</dbReference>
<dbReference type="Proteomes" id="UP000095038">
    <property type="component" value="Unassembled WGS sequence"/>
</dbReference>
<evidence type="ECO:0000256" key="5">
    <source>
        <dbReference type="SAM" id="Coils"/>
    </source>
</evidence>
<dbReference type="GO" id="GO:0042030">
    <property type="term" value="F:ATPase inhibitor activity"/>
    <property type="evidence" value="ECO:0007669"/>
    <property type="project" value="InterPro"/>
</dbReference>
<keyword evidence="5" id="KW-0175">Coiled coil</keyword>
<gene>
    <name evidence="6" type="ORF">ASCRUDRAFT_9708</name>
</gene>
<dbReference type="OrthoDB" id="5532350at2759"/>
<evidence type="ECO:0000313" key="6">
    <source>
        <dbReference type="EMBL" id="ODV58935.1"/>
    </source>
</evidence>
<sequence>MVLTLFTRRAMVSSPKSISAVRFYSEGSTGSFRGEGASDSFTKREKAKEDYYVKQHEIEKLAALRNELKKLHKEKDELEEKIFDAKDK</sequence>
<dbReference type="Pfam" id="PF04568">
    <property type="entry name" value="IATP"/>
    <property type="match status" value="1"/>
</dbReference>
<dbReference type="STRING" id="1344418.A0A1D2VBF8"/>
<organism evidence="6 7">
    <name type="scientific">Ascoidea rubescens DSM 1968</name>
    <dbReference type="NCBI Taxonomy" id="1344418"/>
    <lineage>
        <taxon>Eukaryota</taxon>
        <taxon>Fungi</taxon>
        <taxon>Dikarya</taxon>
        <taxon>Ascomycota</taxon>
        <taxon>Saccharomycotina</taxon>
        <taxon>Saccharomycetes</taxon>
        <taxon>Ascoideaceae</taxon>
        <taxon>Ascoidea</taxon>
    </lineage>
</organism>
<accession>A0A1D2VBF8</accession>
<keyword evidence="3" id="KW-0496">Mitochondrion</keyword>
<reference evidence="7" key="1">
    <citation type="submission" date="2016-05" db="EMBL/GenBank/DDBJ databases">
        <title>Comparative genomics of biotechnologically important yeasts.</title>
        <authorList>
            <consortium name="DOE Joint Genome Institute"/>
            <person name="Riley R."/>
            <person name="Haridas S."/>
            <person name="Wolfe K.H."/>
            <person name="Lopes M.R."/>
            <person name="Hittinger C.T."/>
            <person name="Goker M."/>
            <person name="Salamov A."/>
            <person name="Wisecaver J."/>
            <person name="Long T.M."/>
            <person name="Aerts A.L."/>
            <person name="Barry K."/>
            <person name="Choi C."/>
            <person name="Clum A."/>
            <person name="Coughlan A.Y."/>
            <person name="Deshpande S."/>
            <person name="Douglass A.P."/>
            <person name="Hanson S.J."/>
            <person name="Klenk H.-P."/>
            <person name="Labutti K."/>
            <person name="Lapidus A."/>
            <person name="Lindquist E."/>
            <person name="Lipzen A."/>
            <person name="Meier-Kolthoff J.P."/>
            <person name="Ohm R.A."/>
            <person name="Otillar R.P."/>
            <person name="Pangilinan J."/>
            <person name="Peng Y."/>
            <person name="Rokas A."/>
            <person name="Rosa C.A."/>
            <person name="Scheuner C."/>
            <person name="Sibirny A.A."/>
            <person name="Slot J.C."/>
            <person name="Stielow J.B."/>
            <person name="Sun H."/>
            <person name="Kurtzman C.P."/>
            <person name="Blackwell M."/>
            <person name="Grigoriev I.V."/>
            <person name="Jeffries T.W."/>
        </authorList>
    </citation>
    <scope>NUCLEOTIDE SEQUENCE [LARGE SCALE GENOMIC DNA]</scope>
    <source>
        <strain evidence="7">DSM 1968</strain>
    </source>
</reference>
<comment type="similarity">
    <text evidence="2 4">Belongs to the ATPase inhibitor family.</text>
</comment>
<dbReference type="GeneID" id="30968863"/>
<dbReference type="InParanoid" id="A0A1D2VBF8"/>
<name>A0A1D2VBF8_9ASCO</name>
<protein>
    <recommendedName>
        <fullName evidence="4">ATPase inhibitor, mitochondrial</fullName>
    </recommendedName>
</protein>
<proteinExistence type="inferred from homology"/>
<dbReference type="GO" id="GO:0005739">
    <property type="term" value="C:mitochondrion"/>
    <property type="evidence" value="ECO:0007669"/>
    <property type="project" value="UniProtKB-SubCell"/>
</dbReference>
<evidence type="ECO:0000256" key="2">
    <source>
        <dbReference type="ARBA" id="ARBA00010901"/>
    </source>
</evidence>
<dbReference type="RefSeq" id="XP_020045242.1">
    <property type="nucleotide sequence ID" value="XM_020195227.1"/>
</dbReference>
<feature type="coiled-coil region" evidence="5">
    <location>
        <begin position="54"/>
        <end position="88"/>
    </location>
</feature>
<dbReference type="AlphaFoldDB" id="A0A1D2VBF8"/>
<dbReference type="FunCoup" id="A0A1D2VBF8">
    <property type="interactions" value="67"/>
</dbReference>
<comment type="function">
    <text evidence="4">Inhibits the enzyme activity of ATPase.</text>
</comment>
<comment type="subcellular location">
    <subcellularLocation>
        <location evidence="1">Mitochondrion</location>
    </subcellularLocation>
</comment>
<evidence type="ECO:0000256" key="1">
    <source>
        <dbReference type="ARBA" id="ARBA00004173"/>
    </source>
</evidence>